<evidence type="ECO:0000313" key="6">
    <source>
        <dbReference type="Proteomes" id="UP000261166"/>
    </source>
</evidence>
<dbReference type="GeneID" id="97988715"/>
<name>A0A3E3I0U6_9FIRM</name>
<dbReference type="EMBL" id="QVLV01000013">
    <property type="protein sequence ID" value="RGE57904.1"/>
    <property type="molecule type" value="Genomic_DNA"/>
</dbReference>
<feature type="region of interest" description="Disordered" evidence="1">
    <location>
        <begin position="392"/>
        <end position="416"/>
    </location>
</feature>
<accession>A0A3E3I0U6</accession>
<dbReference type="OrthoDB" id="1640349at2"/>
<gene>
    <name evidence="4" type="ORF">DWY69_28805</name>
    <name evidence="3" type="ORF">DXC51_18015</name>
</gene>
<evidence type="ECO:0000313" key="3">
    <source>
        <dbReference type="EMBL" id="RGE57904.1"/>
    </source>
</evidence>
<dbReference type="Pfam" id="PF06898">
    <property type="entry name" value="YqfD"/>
    <property type="match status" value="1"/>
</dbReference>
<evidence type="ECO:0000313" key="5">
    <source>
        <dbReference type="Proteomes" id="UP000260812"/>
    </source>
</evidence>
<evidence type="ECO:0000313" key="4">
    <source>
        <dbReference type="EMBL" id="RGE62689.1"/>
    </source>
</evidence>
<dbReference type="Proteomes" id="UP000261166">
    <property type="component" value="Unassembled WGS sequence"/>
</dbReference>
<dbReference type="EMBL" id="QVLU01000048">
    <property type="protein sequence ID" value="RGE62689.1"/>
    <property type="molecule type" value="Genomic_DNA"/>
</dbReference>
<comment type="caution">
    <text evidence="3">The sequence shown here is derived from an EMBL/GenBank/DDBJ whole genome shotgun (WGS) entry which is preliminary data.</text>
</comment>
<dbReference type="Proteomes" id="UP000260812">
    <property type="component" value="Unassembled WGS sequence"/>
</dbReference>
<reference evidence="3 6" key="1">
    <citation type="submission" date="2018-08" db="EMBL/GenBank/DDBJ databases">
        <title>A genome reference for cultivated species of the human gut microbiota.</title>
        <authorList>
            <person name="Zou Y."/>
            <person name="Xue W."/>
            <person name="Luo G."/>
        </authorList>
    </citation>
    <scope>NUCLEOTIDE SEQUENCE [LARGE SCALE GENOMIC DNA]</scope>
    <source>
        <strain evidence="4 6">AF26-4BH</strain>
        <strain evidence="3">TF05-5AC</strain>
    </source>
</reference>
<dbReference type="AlphaFoldDB" id="A0A3E3I0U6"/>
<protein>
    <submittedName>
        <fullName evidence="3">Sporulation protein</fullName>
    </submittedName>
</protein>
<proteinExistence type="predicted"/>
<keyword evidence="2" id="KW-0472">Membrane</keyword>
<dbReference type="RefSeq" id="WP_025490098.1">
    <property type="nucleotide sequence ID" value="NZ_JBKUNB010000003.1"/>
</dbReference>
<dbReference type="InterPro" id="IPR010690">
    <property type="entry name" value="YqfD"/>
</dbReference>
<feature type="transmembrane region" description="Helical" evidence="2">
    <location>
        <begin position="88"/>
        <end position="110"/>
    </location>
</feature>
<evidence type="ECO:0000256" key="2">
    <source>
        <dbReference type="SAM" id="Phobius"/>
    </source>
</evidence>
<evidence type="ECO:0000256" key="1">
    <source>
        <dbReference type="SAM" id="MobiDB-lite"/>
    </source>
</evidence>
<sequence length="416" mass="47625">MKEFFRYLRGYLKIKVWGYSPERFMNLCSNHHILLWDIARQEDCYTMYISLSDFYKLRPIVKKTGTRAAVLERYGLPFFIRKMRKRKVFALGLPCCLAFLIAMSQFVWAIDFEGNVSITDDVLLDFLAENGVDYGVAKNKVDIEALEAGLRENFDIITWTSARIEGTHFIVKIKENDLAVEEETEDDKENWPGSNLVATQDGVVVSILTRQGVPKVTEGTSVQKGDILVSGAVPVMADDGTVREYQFCHADADVALVYEIPVHEEQPLLYEYKNYTNREKKDLFFSLGHKRYILKLGECRFVKYDTILDSRQLCILNQIYLPFYYGFVVHREYLPVEAVYQEKKAESMLNEALSKNIVSLEEKGVQIIQKDVKIEAVGNMLVMDGYMTVQGNDGKSQPVQEQQPAAENETEPGSSQ</sequence>
<organism evidence="3 5">
    <name type="scientific">Eisenbergiella massiliensis</name>
    <dbReference type="NCBI Taxonomy" id="1720294"/>
    <lineage>
        <taxon>Bacteria</taxon>
        <taxon>Bacillati</taxon>
        <taxon>Bacillota</taxon>
        <taxon>Clostridia</taxon>
        <taxon>Lachnospirales</taxon>
        <taxon>Lachnospiraceae</taxon>
        <taxon>Eisenbergiella</taxon>
    </lineage>
</organism>
<keyword evidence="5" id="KW-1185">Reference proteome</keyword>
<keyword evidence="2" id="KW-1133">Transmembrane helix</keyword>
<keyword evidence="2" id="KW-0812">Transmembrane</keyword>